<dbReference type="PROSITE" id="PS00136">
    <property type="entry name" value="SUBTILASE_ASP"/>
    <property type="match status" value="1"/>
</dbReference>
<organism evidence="9 10">
    <name type="scientific">Sphaceloma murrayae</name>
    <dbReference type="NCBI Taxonomy" id="2082308"/>
    <lineage>
        <taxon>Eukaryota</taxon>
        <taxon>Fungi</taxon>
        <taxon>Dikarya</taxon>
        <taxon>Ascomycota</taxon>
        <taxon>Pezizomycotina</taxon>
        <taxon>Dothideomycetes</taxon>
        <taxon>Dothideomycetidae</taxon>
        <taxon>Myriangiales</taxon>
        <taxon>Elsinoaceae</taxon>
        <taxon>Sphaceloma</taxon>
    </lineage>
</organism>
<dbReference type="InterPro" id="IPR022398">
    <property type="entry name" value="Peptidase_S8_His-AS"/>
</dbReference>
<dbReference type="InterPro" id="IPR023828">
    <property type="entry name" value="Peptidase_S8_Ser-AS"/>
</dbReference>
<keyword evidence="3 5" id="KW-0378">Hydrolase</keyword>
<evidence type="ECO:0000313" key="10">
    <source>
        <dbReference type="Proteomes" id="UP000243797"/>
    </source>
</evidence>
<dbReference type="InterPro" id="IPR050131">
    <property type="entry name" value="Peptidase_S8_subtilisin-like"/>
</dbReference>
<dbReference type="InterPro" id="IPR023827">
    <property type="entry name" value="Peptidase_S8_Asp-AS"/>
</dbReference>
<dbReference type="GO" id="GO:0006508">
    <property type="term" value="P:proteolysis"/>
    <property type="evidence" value="ECO:0007669"/>
    <property type="project" value="UniProtKB-KW"/>
</dbReference>
<evidence type="ECO:0000256" key="3">
    <source>
        <dbReference type="ARBA" id="ARBA00022801"/>
    </source>
</evidence>
<dbReference type="AlphaFoldDB" id="A0A2K1QSR4"/>
<dbReference type="PROSITE" id="PS00138">
    <property type="entry name" value="SUBTILASE_SER"/>
    <property type="match status" value="1"/>
</dbReference>
<keyword evidence="4 5" id="KW-0720">Serine protease</keyword>
<dbReference type="STRING" id="2082308.A0A2K1QSR4"/>
<evidence type="ECO:0000256" key="5">
    <source>
        <dbReference type="PROSITE-ProRule" id="PRU01240"/>
    </source>
</evidence>
<keyword evidence="2 5" id="KW-0645">Protease</keyword>
<gene>
    <name evidence="9" type="ORF">CAC42_3562</name>
</gene>
<dbReference type="SUPFAM" id="SSF52743">
    <property type="entry name" value="Subtilisin-like"/>
    <property type="match status" value="1"/>
</dbReference>
<dbReference type="InterPro" id="IPR034193">
    <property type="entry name" value="PCSK9_ProteinaseK-like"/>
</dbReference>
<name>A0A2K1QSR4_9PEZI</name>
<keyword evidence="7" id="KW-0732">Signal</keyword>
<dbReference type="Proteomes" id="UP000243797">
    <property type="component" value="Unassembled WGS sequence"/>
</dbReference>
<dbReference type="FunFam" id="3.40.50.200:FF:000007">
    <property type="entry name" value="Subtilisin-like serine protease"/>
    <property type="match status" value="1"/>
</dbReference>
<dbReference type="InterPro" id="IPR000209">
    <property type="entry name" value="Peptidase_S8/S53_dom"/>
</dbReference>
<accession>A0A2K1QSR4</accession>
<dbReference type="PROSITE" id="PS00137">
    <property type="entry name" value="SUBTILASE_HIS"/>
    <property type="match status" value="1"/>
</dbReference>
<dbReference type="PANTHER" id="PTHR43806">
    <property type="entry name" value="PEPTIDASE S8"/>
    <property type="match status" value="1"/>
</dbReference>
<evidence type="ECO:0000256" key="1">
    <source>
        <dbReference type="ARBA" id="ARBA00011073"/>
    </source>
</evidence>
<keyword evidence="10" id="KW-1185">Reference proteome</keyword>
<protein>
    <submittedName>
        <fullName evidence="9">Subtilisin-like protease</fullName>
    </submittedName>
</protein>
<sequence length="435" mass="45149">MLVLYNLLCCLALARALPTPNNPRLGVEQDDDDDDTPMEYTVLLSPNQETPPEVLSVLAELELTPESDNVYEVYNNSAFRGFSINASKVHRTMLRTMDTVGVLEKTVELTLAVEQRGGAPWGLERISTGSNGGAERGQRSTYAYDDSKLGTGSDIYIVDTGVYTQHSDFGGRATAGWPATSGQDATDSDGHGTHVAGIAASNSYGVASKANIIGVRSLAGGSGTSSTVIGGLDFALQRHDTQKSRPGFVGSVISMSLSTPYGQKSQTFTNAVNAAVAAGVHVVVAAGNDGQNACEVSPAEAGGAKGKAISVGSIGFDNTVSDFSNTGPCVDVYAPGEQIVSTYINAPNATAYLSGTSMAAPYVTGIVAYQMARDPALAQDPAAMKEWMRQHSLKGVVGGNVLKGDALLLANNGVTVGPVMEAAREQLAAMAVDTV</sequence>
<dbReference type="Pfam" id="PF00082">
    <property type="entry name" value="Peptidase_S8"/>
    <property type="match status" value="1"/>
</dbReference>
<comment type="similarity">
    <text evidence="1 5 6">Belongs to the peptidase S8 family.</text>
</comment>
<evidence type="ECO:0000256" key="4">
    <source>
        <dbReference type="ARBA" id="ARBA00022825"/>
    </source>
</evidence>
<feature type="chain" id="PRO_5014352958" evidence="7">
    <location>
        <begin position="17"/>
        <end position="435"/>
    </location>
</feature>
<dbReference type="InParanoid" id="A0A2K1QSR4"/>
<evidence type="ECO:0000256" key="2">
    <source>
        <dbReference type="ARBA" id="ARBA00022670"/>
    </source>
</evidence>
<evidence type="ECO:0000256" key="7">
    <source>
        <dbReference type="SAM" id="SignalP"/>
    </source>
</evidence>
<evidence type="ECO:0000313" key="9">
    <source>
        <dbReference type="EMBL" id="PNS18117.1"/>
    </source>
</evidence>
<proteinExistence type="inferred from homology"/>
<feature type="active site" description="Charge relay system" evidence="5">
    <location>
        <position position="357"/>
    </location>
</feature>
<feature type="active site" description="Charge relay system" evidence="5">
    <location>
        <position position="191"/>
    </location>
</feature>
<dbReference type="CDD" id="cd04077">
    <property type="entry name" value="Peptidases_S8_PCSK9_ProteinaseK_like"/>
    <property type="match status" value="1"/>
</dbReference>
<dbReference type="PANTHER" id="PTHR43806:SF11">
    <property type="entry name" value="CEREVISIN-RELATED"/>
    <property type="match status" value="1"/>
</dbReference>
<evidence type="ECO:0000259" key="8">
    <source>
        <dbReference type="Pfam" id="PF00082"/>
    </source>
</evidence>
<reference evidence="9 10" key="1">
    <citation type="submission" date="2017-06" db="EMBL/GenBank/DDBJ databases">
        <title>Draft genome sequence of a variant of Elsinoe murrayae.</title>
        <authorList>
            <person name="Cheng Q."/>
        </authorList>
    </citation>
    <scope>NUCLEOTIDE SEQUENCE [LARGE SCALE GENOMIC DNA]</scope>
    <source>
        <strain evidence="9 10">CQ-2017a</strain>
    </source>
</reference>
<feature type="domain" description="Peptidase S8/S53" evidence="8">
    <location>
        <begin position="152"/>
        <end position="392"/>
    </location>
</feature>
<dbReference type="InterPro" id="IPR015500">
    <property type="entry name" value="Peptidase_S8_subtilisin-rel"/>
</dbReference>
<dbReference type="PROSITE" id="PS51892">
    <property type="entry name" value="SUBTILASE"/>
    <property type="match status" value="1"/>
</dbReference>
<dbReference type="Gene3D" id="3.40.50.200">
    <property type="entry name" value="Peptidase S8/S53 domain"/>
    <property type="match status" value="1"/>
</dbReference>
<dbReference type="OrthoDB" id="206201at2759"/>
<dbReference type="InterPro" id="IPR036852">
    <property type="entry name" value="Peptidase_S8/S53_dom_sf"/>
</dbReference>
<dbReference type="EMBL" id="NKHZ01000045">
    <property type="protein sequence ID" value="PNS18117.1"/>
    <property type="molecule type" value="Genomic_DNA"/>
</dbReference>
<dbReference type="GO" id="GO:0004252">
    <property type="term" value="F:serine-type endopeptidase activity"/>
    <property type="evidence" value="ECO:0007669"/>
    <property type="project" value="UniProtKB-UniRule"/>
</dbReference>
<feature type="active site" description="Charge relay system" evidence="5">
    <location>
        <position position="159"/>
    </location>
</feature>
<dbReference type="PRINTS" id="PR00723">
    <property type="entry name" value="SUBTILISIN"/>
</dbReference>
<feature type="signal peptide" evidence="7">
    <location>
        <begin position="1"/>
        <end position="16"/>
    </location>
</feature>
<evidence type="ECO:0000256" key="6">
    <source>
        <dbReference type="RuleBase" id="RU003355"/>
    </source>
</evidence>
<comment type="caution">
    <text evidence="9">The sequence shown here is derived from an EMBL/GenBank/DDBJ whole genome shotgun (WGS) entry which is preliminary data.</text>
</comment>